<feature type="domain" description="HTH cro/C1-type" evidence="2">
    <location>
        <begin position="17"/>
        <end position="39"/>
    </location>
</feature>
<dbReference type="EMBL" id="JBHUHX010000058">
    <property type="protein sequence ID" value="MFD2113780.1"/>
    <property type="molecule type" value="Genomic_DNA"/>
</dbReference>
<dbReference type="Proteomes" id="UP001597337">
    <property type="component" value="Unassembled WGS sequence"/>
</dbReference>
<dbReference type="CDD" id="cd00093">
    <property type="entry name" value="HTH_XRE"/>
    <property type="match status" value="1"/>
</dbReference>
<dbReference type="SUPFAM" id="SSF47413">
    <property type="entry name" value="lambda repressor-like DNA-binding domains"/>
    <property type="match status" value="1"/>
</dbReference>
<protein>
    <submittedName>
        <fullName evidence="3">Helix-turn-helix domain-containing protein</fullName>
    </submittedName>
</protein>
<comment type="caution">
    <text evidence="3">The sequence shown here is derived from an EMBL/GenBank/DDBJ whole genome shotgun (WGS) entry which is preliminary data.</text>
</comment>
<keyword evidence="4" id="KW-1185">Reference proteome</keyword>
<evidence type="ECO:0000313" key="4">
    <source>
        <dbReference type="Proteomes" id="UP001597337"/>
    </source>
</evidence>
<organism evidence="3 4">
    <name type="scientific">Thiorhodococcus fuscus</name>
    <dbReference type="NCBI Taxonomy" id="527200"/>
    <lineage>
        <taxon>Bacteria</taxon>
        <taxon>Pseudomonadati</taxon>
        <taxon>Pseudomonadota</taxon>
        <taxon>Gammaproteobacteria</taxon>
        <taxon>Chromatiales</taxon>
        <taxon>Chromatiaceae</taxon>
        <taxon>Thiorhodococcus</taxon>
    </lineage>
</organism>
<evidence type="ECO:0000259" key="2">
    <source>
        <dbReference type="PROSITE" id="PS50943"/>
    </source>
</evidence>
<gene>
    <name evidence="3" type="ORF">ACFSJC_18175</name>
</gene>
<feature type="compositionally biased region" description="Low complexity" evidence="1">
    <location>
        <begin position="412"/>
        <end position="425"/>
    </location>
</feature>
<dbReference type="Gene3D" id="1.10.260.40">
    <property type="entry name" value="lambda repressor-like DNA-binding domains"/>
    <property type="match status" value="1"/>
</dbReference>
<dbReference type="RefSeq" id="WP_386028615.1">
    <property type="nucleotide sequence ID" value="NZ_JBHUHX010000058.1"/>
</dbReference>
<feature type="compositionally biased region" description="Polar residues" evidence="1">
    <location>
        <begin position="376"/>
        <end position="411"/>
    </location>
</feature>
<proteinExistence type="predicted"/>
<dbReference type="InterPro" id="IPR010982">
    <property type="entry name" value="Lambda_DNA-bd_dom_sf"/>
</dbReference>
<reference evidence="4" key="1">
    <citation type="journal article" date="2019" name="Int. J. Syst. Evol. Microbiol.">
        <title>The Global Catalogue of Microorganisms (GCM) 10K type strain sequencing project: providing services to taxonomists for standard genome sequencing and annotation.</title>
        <authorList>
            <consortium name="The Broad Institute Genomics Platform"/>
            <consortium name="The Broad Institute Genome Sequencing Center for Infectious Disease"/>
            <person name="Wu L."/>
            <person name="Ma J."/>
        </authorList>
    </citation>
    <scope>NUCLEOTIDE SEQUENCE [LARGE SCALE GENOMIC DNA]</scope>
    <source>
        <strain evidence="4">KACC 12597</strain>
    </source>
</reference>
<name>A0ABW4YDN4_9GAMM</name>
<accession>A0ABW4YDN4</accession>
<sequence length="515" mass="55961">MGSNWLRGPREAVEPDGLTQEALAAALNVNVKTIQRLERCGSDTPQQVRYADLAKKVGVCPIQLAENHARDLDTNGQPGHAQRARAAADRLRQAKHFPSIDPEPIRRALAACDATGLVERIAERESDLPDAPTQAAHIARLLDSRDLNGLSSLLNKPLRGAIDGAADSESLDCVADFLRAVVYACAANDPSLKRPEGTTNEAYQHHGESKSWPFAAMIDQSCNLESMRLIPSLPGNRPLLDDAAVRAVRSGCVTMTSIDGRLHELVSAFADLLAFDDEKPIPGDTKAFENFCDQVNLMLWNLNYEDEHVFGLWERTRCEPDEVKQRLLQLLPYLRLFDCGEASRTSSVLRVDRAKLEIWYASRLKAVNARCGTLATTQAHSTPSSSTAKPEQTTMTESQGAPVQFNFNIHSGNGPANMAAGPAQAHQHNLTTPQAELLPLLERLLAETGTGDSRYADLRKACRSAQGEVEENQPISEATKSLFQRAVGALPAADKVVELATKAAELLGKIPGFGA</sequence>
<evidence type="ECO:0000313" key="3">
    <source>
        <dbReference type="EMBL" id="MFD2113780.1"/>
    </source>
</evidence>
<dbReference type="PROSITE" id="PS50943">
    <property type="entry name" value="HTH_CROC1"/>
    <property type="match status" value="1"/>
</dbReference>
<evidence type="ECO:0000256" key="1">
    <source>
        <dbReference type="SAM" id="MobiDB-lite"/>
    </source>
</evidence>
<feature type="region of interest" description="Disordered" evidence="1">
    <location>
        <begin position="376"/>
        <end position="428"/>
    </location>
</feature>
<dbReference type="InterPro" id="IPR001387">
    <property type="entry name" value="Cro/C1-type_HTH"/>
</dbReference>